<evidence type="ECO:0000256" key="11">
    <source>
        <dbReference type="ARBA" id="ARBA00023180"/>
    </source>
</evidence>
<dbReference type="Pfam" id="PF00069">
    <property type="entry name" value="Pkinase"/>
    <property type="match status" value="1"/>
</dbReference>
<keyword evidence="17" id="KW-1185">Reference proteome</keyword>
<dbReference type="GO" id="GO:0016020">
    <property type="term" value="C:membrane"/>
    <property type="evidence" value="ECO:0007669"/>
    <property type="project" value="UniProtKB-SubCell"/>
</dbReference>
<name>A0A9E7JS14_9LILI</name>
<keyword evidence="2" id="KW-0723">Serine/threonine-protein kinase</keyword>
<dbReference type="FunFam" id="3.30.200.20:FF:000178">
    <property type="entry name" value="serine/threonine-protein kinase PBS1-like"/>
    <property type="match status" value="1"/>
</dbReference>
<proteinExistence type="predicted"/>
<evidence type="ECO:0000256" key="6">
    <source>
        <dbReference type="ARBA" id="ARBA00022741"/>
    </source>
</evidence>
<dbReference type="Gene3D" id="1.10.510.10">
    <property type="entry name" value="Transferase(Phosphotransferase) domain 1"/>
    <property type="match status" value="1"/>
</dbReference>
<evidence type="ECO:0000256" key="14">
    <source>
        <dbReference type="SAM" id="SignalP"/>
    </source>
</evidence>
<evidence type="ECO:0000256" key="7">
    <source>
        <dbReference type="ARBA" id="ARBA00022777"/>
    </source>
</evidence>
<reference evidence="16" key="1">
    <citation type="submission" date="2022-05" db="EMBL/GenBank/DDBJ databases">
        <title>The Musa troglodytarum L. genome provides insights into the mechanism of non-climacteric behaviour and enrichment of carotenoids.</title>
        <authorList>
            <person name="Wang J."/>
        </authorList>
    </citation>
    <scope>NUCLEOTIDE SEQUENCE</scope>
    <source>
        <tissue evidence="16">Leaf</tissue>
    </source>
</reference>
<feature type="signal peptide" evidence="14">
    <location>
        <begin position="1"/>
        <end position="25"/>
    </location>
</feature>
<evidence type="ECO:0000256" key="12">
    <source>
        <dbReference type="PROSITE-ProRule" id="PRU10141"/>
    </source>
</evidence>
<keyword evidence="8 12" id="KW-0067">ATP-binding</keyword>
<evidence type="ECO:0000259" key="15">
    <source>
        <dbReference type="PROSITE" id="PS50011"/>
    </source>
</evidence>
<sequence>MHPKSPPGFAPLLFPILLFFITISGEEERRCGEVNITHPFWCYPPGPSGFQVECKGDRLLVFVNSLEKSVSILQIFYHNRSLLVNNTELAADDCRVPSDDVRFGLDDHFFISTANTELFLFHNCSGTEPANSKSIKCAHDDDVYAKLGGNYSDFPPPDQSCGCEVVVRAPVYIPVGEEKITDRFEDLLKKGFLVEWWDDEASSGGCRGSGGKCGSDHETGPYDPSSCDVSDIKIPAISCAISDDDLMIRGANDFVVLAAGNGDHPSAGLNHTKQIVIGSVGLLLLCAVLSLLLAPEWFKNSVFFSSKSECTHNIEAFLGNYGSLAPKRFKYSDLRKITKSFQEKLGEGGYGSVFKGTLPDGRLVAVKILSKSKDDGEEFSNEVVSIGRTSHVNVVTLLGFCQDGRRRALVYEFMPNGSLEKHINRAALPWDRLHQIAIGIARGLEYLHRGCNARIVHFDIKPHNILLDEDFRPKISDFGLAKLCPQRGSVLSMADARGTIGYIAPEVFCRNIGAVSTKSDVYSYGMMVLEMAGGRRDVRAGAGAGADRSSEAYFPEWFYENLDRGGDLGAYGVTDETEEMARKMILVGLWCIQTRPADRPSMSRVVEMLQGRGSDVEMPPKPCLSPPPQSYVNSAS</sequence>
<dbReference type="InterPro" id="IPR032872">
    <property type="entry name" value="WAK_assoc_C"/>
</dbReference>
<keyword evidence="11" id="KW-0325">Glycoprotein</keyword>
<evidence type="ECO:0000256" key="5">
    <source>
        <dbReference type="ARBA" id="ARBA00022729"/>
    </source>
</evidence>
<gene>
    <name evidence="16" type="ORF">MUK42_00383</name>
</gene>
<dbReference type="Proteomes" id="UP001055439">
    <property type="component" value="Chromosome 3"/>
</dbReference>
<evidence type="ECO:0000256" key="3">
    <source>
        <dbReference type="ARBA" id="ARBA00022679"/>
    </source>
</evidence>
<evidence type="ECO:0000256" key="2">
    <source>
        <dbReference type="ARBA" id="ARBA00022527"/>
    </source>
</evidence>
<dbReference type="OrthoDB" id="5857966at2759"/>
<feature type="domain" description="Protein kinase" evidence="15">
    <location>
        <begin position="339"/>
        <end position="624"/>
    </location>
</feature>
<comment type="subcellular location">
    <subcellularLocation>
        <location evidence="1">Membrane</location>
        <topology evidence="1">Single-pass type I membrane protein</topology>
    </subcellularLocation>
</comment>
<dbReference type="InterPro" id="IPR011009">
    <property type="entry name" value="Kinase-like_dom_sf"/>
</dbReference>
<dbReference type="PROSITE" id="PS00107">
    <property type="entry name" value="PROTEIN_KINASE_ATP"/>
    <property type="match status" value="1"/>
</dbReference>
<dbReference type="InterPro" id="IPR000719">
    <property type="entry name" value="Prot_kinase_dom"/>
</dbReference>
<keyword evidence="9" id="KW-1133">Transmembrane helix</keyword>
<evidence type="ECO:0000313" key="17">
    <source>
        <dbReference type="Proteomes" id="UP001055439"/>
    </source>
</evidence>
<keyword evidence="10" id="KW-0472">Membrane</keyword>
<keyword evidence="5 14" id="KW-0732">Signal</keyword>
<evidence type="ECO:0000256" key="8">
    <source>
        <dbReference type="ARBA" id="ARBA00022840"/>
    </source>
</evidence>
<dbReference type="GO" id="GO:0004674">
    <property type="term" value="F:protein serine/threonine kinase activity"/>
    <property type="evidence" value="ECO:0007669"/>
    <property type="project" value="UniProtKB-KW"/>
</dbReference>
<dbReference type="EMBL" id="CP097505">
    <property type="protein sequence ID" value="URD92012.1"/>
    <property type="molecule type" value="Genomic_DNA"/>
</dbReference>
<dbReference type="AlphaFoldDB" id="A0A9E7JS14"/>
<dbReference type="Pfam" id="PF14380">
    <property type="entry name" value="WAK_assoc"/>
    <property type="match status" value="1"/>
</dbReference>
<keyword evidence="4" id="KW-0812">Transmembrane</keyword>
<evidence type="ECO:0000256" key="9">
    <source>
        <dbReference type="ARBA" id="ARBA00022989"/>
    </source>
</evidence>
<organism evidence="16 17">
    <name type="scientific">Musa troglodytarum</name>
    <name type="common">fe'i banana</name>
    <dbReference type="NCBI Taxonomy" id="320322"/>
    <lineage>
        <taxon>Eukaryota</taxon>
        <taxon>Viridiplantae</taxon>
        <taxon>Streptophyta</taxon>
        <taxon>Embryophyta</taxon>
        <taxon>Tracheophyta</taxon>
        <taxon>Spermatophyta</taxon>
        <taxon>Magnoliopsida</taxon>
        <taxon>Liliopsida</taxon>
        <taxon>Zingiberales</taxon>
        <taxon>Musaceae</taxon>
        <taxon>Musa</taxon>
    </lineage>
</organism>
<feature type="compositionally biased region" description="Pro residues" evidence="13">
    <location>
        <begin position="619"/>
        <end position="629"/>
    </location>
</feature>
<dbReference type="InterPro" id="IPR045874">
    <property type="entry name" value="LRK10/LRL21-25-like"/>
</dbReference>
<keyword evidence="7" id="KW-0418">Kinase</keyword>
<keyword evidence="3" id="KW-0808">Transferase</keyword>
<dbReference type="SUPFAM" id="SSF56112">
    <property type="entry name" value="Protein kinase-like (PK-like)"/>
    <property type="match status" value="1"/>
</dbReference>
<dbReference type="InterPro" id="IPR017441">
    <property type="entry name" value="Protein_kinase_ATP_BS"/>
</dbReference>
<evidence type="ECO:0000256" key="4">
    <source>
        <dbReference type="ARBA" id="ARBA00022692"/>
    </source>
</evidence>
<protein>
    <submittedName>
        <fullName evidence="16">STYKc</fullName>
    </submittedName>
</protein>
<dbReference type="PROSITE" id="PS00108">
    <property type="entry name" value="PROTEIN_KINASE_ST"/>
    <property type="match status" value="1"/>
</dbReference>
<evidence type="ECO:0000256" key="13">
    <source>
        <dbReference type="SAM" id="MobiDB-lite"/>
    </source>
</evidence>
<dbReference type="InterPro" id="IPR008271">
    <property type="entry name" value="Ser/Thr_kinase_AS"/>
</dbReference>
<evidence type="ECO:0000313" key="16">
    <source>
        <dbReference type="EMBL" id="URD92012.1"/>
    </source>
</evidence>
<keyword evidence="6 12" id="KW-0547">Nucleotide-binding</keyword>
<feature type="region of interest" description="Disordered" evidence="13">
    <location>
        <begin position="612"/>
        <end position="636"/>
    </location>
</feature>
<dbReference type="SMART" id="SM00220">
    <property type="entry name" value="S_TKc"/>
    <property type="match status" value="1"/>
</dbReference>
<feature type="chain" id="PRO_5039184365" evidence="14">
    <location>
        <begin position="26"/>
        <end position="636"/>
    </location>
</feature>
<dbReference type="FunFam" id="1.10.510.10:FF:000590">
    <property type="entry name" value="PR5-like receptor kinase"/>
    <property type="match status" value="1"/>
</dbReference>
<evidence type="ECO:0000256" key="1">
    <source>
        <dbReference type="ARBA" id="ARBA00004479"/>
    </source>
</evidence>
<dbReference type="PROSITE" id="PS50011">
    <property type="entry name" value="PROTEIN_KINASE_DOM"/>
    <property type="match status" value="1"/>
</dbReference>
<dbReference type="GO" id="GO:0005524">
    <property type="term" value="F:ATP binding"/>
    <property type="evidence" value="ECO:0007669"/>
    <property type="project" value="UniProtKB-UniRule"/>
</dbReference>
<dbReference type="PANTHER" id="PTHR27009">
    <property type="entry name" value="RUST RESISTANCE KINASE LR10-RELATED"/>
    <property type="match status" value="1"/>
</dbReference>
<dbReference type="Gene3D" id="3.30.200.20">
    <property type="entry name" value="Phosphorylase Kinase, domain 1"/>
    <property type="match status" value="1"/>
</dbReference>
<feature type="binding site" evidence="12">
    <location>
        <position position="367"/>
    </location>
    <ligand>
        <name>ATP</name>
        <dbReference type="ChEBI" id="CHEBI:30616"/>
    </ligand>
</feature>
<evidence type="ECO:0000256" key="10">
    <source>
        <dbReference type="ARBA" id="ARBA00023136"/>
    </source>
</evidence>
<accession>A0A9E7JS14</accession>